<evidence type="ECO:0000259" key="1">
    <source>
        <dbReference type="Pfam" id="PF04059"/>
    </source>
</evidence>
<name>A0A812SIY3_SYMPI</name>
<proteinExistence type="predicted"/>
<dbReference type="AlphaFoldDB" id="A0A812SIY3"/>
<feature type="domain" description="Mei2-like C-terminal RNA recognition motif" evidence="1">
    <location>
        <begin position="1"/>
        <end position="80"/>
    </location>
</feature>
<evidence type="ECO:0000313" key="3">
    <source>
        <dbReference type="Proteomes" id="UP000649617"/>
    </source>
</evidence>
<dbReference type="InterPro" id="IPR007201">
    <property type="entry name" value="Mei2-like_Rrm_C"/>
</dbReference>
<organism evidence="2 3">
    <name type="scientific">Symbiodinium pilosum</name>
    <name type="common">Dinoflagellate</name>
    <dbReference type="NCBI Taxonomy" id="2952"/>
    <lineage>
        <taxon>Eukaryota</taxon>
        <taxon>Sar</taxon>
        <taxon>Alveolata</taxon>
        <taxon>Dinophyceae</taxon>
        <taxon>Suessiales</taxon>
        <taxon>Symbiodiniaceae</taxon>
        <taxon>Symbiodinium</taxon>
    </lineage>
</organism>
<dbReference type="EMBL" id="CAJNIZ010025003">
    <property type="protein sequence ID" value="CAE7480869.1"/>
    <property type="molecule type" value="Genomic_DNA"/>
</dbReference>
<reference evidence="2" key="1">
    <citation type="submission" date="2021-02" db="EMBL/GenBank/DDBJ databases">
        <authorList>
            <person name="Dougan E. K."/>
            <person name="Rhodes N."/>
            <person name="Thang M."/>
            <person name="Chan C."/>
        </authorList>
    </citation>
    <scope>NUCLEOTIDE SEQUENCE</scope>
</reference>
<dbReference type="Proteomes" id="UP000649617">
    <property type="component" value="Unassembled WGS sequence"/>
</dbReference>
<evidence type="ECO:0000313" key="2">
    <source>
        <dbReference type="EMBL" id="CAE7480869.1"/>
    </source>
</evidence>
<dbReference type="OrthoDB" id="417481at2759"/>
<sequence>MLLELIDSMGFRGQYDFLYLPIDFQTHACLGYAFVNLVDPGVVPSFWRAFDGFSNWSLPSKKVCYISWSGPHQGKALLVAPPSPFDSSIHQCLLLTYQGWFTSHGQ</sequence>
<protein>
    <submittedName>
        <fullName evidence="2">ML5 protein</fullName>
    </submittedName>
</protein>
<dbReference type="Pfam" id="PF04059">
    <property type="entry name" value="RRM_2"/>
    <property type="match status" value="1"/>
</dbReference>
<keyword evidence="3" id="KW-1185">Reference proteome</keyword>
<accession>A0A812SIY3</accession>
<comment type="caution">
    <text evidence="2">The sequence shown here is derived from an EMBL/GenBank/DDBJ whole genome shotgun (WGS) entry which is preliminary data.</text>
</comment>
<gene>
    <name evidence="2" type="primary">ML5</name>
    <name evidence="2" type="ORF">SPIL2461_LOCUS12268</name>
</gene>